<dbReference type="InterPro" id="IPR009010">
    <property type="entry name" value="Asp_de-COase-like_dom_sf"/>
</dbReference>
<sequence>MFESQAFFTPDRKARFVPVVPRAARNATSRDFPLVLNTGRVRDQWHTMTRTGKTGRLLSHIFEPYAEFHPEDARQAGLQNDGLVRLTSGWGEMIARVVPESKHTPVKADPYAPKWHAFILSRDAIKRPASGYWVYGKAGDGTRLELALDTRPESWRDWARAQLGLDGVEIEWIAYRDPAAGRFRYAAVRDGRLEGCV</sequence>
<gene>
    <name evidence="3" type="ORF">ADUPG1_004351</name>
</gene>
<proteinExistence type="predicted"/>
<name>A0ABQ5K049_9EUKA</name>
<evidence type="ECO:0000313" key="4">
    <source>
        <dbReference type="Proteomes" id="UP001057375"/>
    </source>
</evidence>
<evidence type="ECO:0000256" key="1">
    <source>
        <dbReference type="ARBA" id="ARBA00023002"/>
    </source>
</evidence>
<accession>A0ABQ5K049</accession>
<dbReference type="Gene3D" id="2.40.40.20">
    <property type="match status" value="1"/>
</dbReference>
<comment type="caution">
    <text evidence="3">The sequence shown here is derived from an EMBL/GenBank/DDBJ whole genome shotgun (WGS) entry which is preliminary data.</text>
</comment>
<dbReference type="SUPFAM" id="SSF50692">
    <property type="entry name" value="ADC-like"/>
    <property type="match status" value="1"/>
</dbReference>
<dbReference type="PANTHER" id="PTHR43105">
    <property type="entry name" value="RESPIRATORY NITRATE REDUCTASE"/>
    <property type="match status" value="1"/>
</dbReference>
<protein>
    <submittedName>
        <fullName evidence="3">Nitrate reductase</fullName>
    </submittedName>
</protein>
<evidence type="ECO:0000313" key="3">
    <source>
        <dbReference type="EMBL" id="GKT19845.1"/>
    </source>
</evidence>
<feature type="non-terminal residue" evidence="3">
    <location>
        <position position="197"/>
    </location>
</feature>
<keyword evidence="1" id="KW-0560">Oxidoreductase</keyword>
<keyword evidence="4" id="KW-1185">Reference proteome</keyword>
<dbReference type="Pfam" id="PF01568">
    <property type="entry name" value="Molydop_binding"/>
    <property type="match status" value="1"/>
</dbReference>
<dbReference type="Proteomes" id="UP001057375">
    <property type="component" value="Unassembled WGS sequence"/>
</dbReference>
<dbReference type="InterPro" id="IPR006657">
    <property type="entry name" value="MoPterin_dinucl-bd_dom"/>
</dbReference>
<feature type="domain" description="Molybdopterin dinucleotide-binding" evidence="2">
    <location>
        <begin position="34"/>
        <end position="98"/>
    </location>
</feature>
<evidence type="ECO:0000259" key="2">
    <source>
        <dbReference type="Pfam" id="PF01568"/>
    </source>
</evidence>
<reference evidence="3" key="1">
    <citation type="submission" date="2022-03" db="EMBL/GenBank/DDBJ databases">
        <title>Draft genome sequence of Aduncisulcus paluster, a free-living microaerophilic Fornicata.</title>
        <authorList>
            <person name="Yuyama I."/>
            <person name="Kume K."/>
            <person name="Tamura T."/>
            <person name="Inagaki Y."/>
            <person name="Hashimoto T."/>
        </authorList>
    </citation>
    <scope>NUCLEOTIDE SEQUENCE</scope>
    <source>
        <strain evidence="3">NY0171</strain>
    </source>
</reference>
<dbReference type="EMBL" id="BQXS01006415">
    <property type="protein sequence ID" value="GKT19845.1"/>
    <property type="molecule type" value="Genomic_DNA"/>
</dbReference>
<dbReference type="InterPro" id="IPR050123">
    <property type="entry name" value="Prok_molybdopt-oxidoreductase"/>
</dbReference>
<organism evidence="3 4">
    <name type="scientific">Aduncisulcus paluster</name>
    <dbReference type="NCBI Taxonomy" id="2918883"/>
    <lineage>
        <taxon>Eukaryota</taxon>
        <taxon>Metamonada</taxon>
        <taxon>Carpediemonas-like organisms</taxon>
        <taxon>Aduncisulcus</taxon>
    </lineage>
</organism>
<dbReference type="PANTHER" id="PTHR43105:SF9">
    <property type="entry name" value="NADPH-FE(3+) OXIDOREDUCTASE SUBUNIT ALPHA"/>
    <property type="match status" value="1"/>
</dbReference>